<dbReference type="SMART" id="SM00028">
    <property type="entry name" value="TPR"/>
    <property type="match status" value="5"/>
</dbReference>
<name>A0AAU9CXC4_9LACO</name>
<evidence type="ECO:0000313" key="4">
    <source>
        <dbReference type="EMBL" id="BDR58657.1"/>
    </source>
</evidence>
<reference evidence="4 5" key="1">
    <citation type="journal article" date="2023" name="Microbiol. Spectr.">
        <title>Symbiosis of Carpenter Bees with Uncharacterized Lactic Acid Bacteria Showing NAD Auxotrophy.</title>
        <authorList>
            <person name="Kawasaki S."/>
            <person name="Ozawa K."/>
            <person name="Mori T."/>
            <person name="Yamamoto A."/>
            <person name="Ito M."/>
            <person name="Ohkuma M."/>
            <person name="Sakamoto M."/>
            <person name="Matsutani M."/>
        </authorList>
    </citation>
    <scope>NUCLEOTIDE SEQUENCE [LARGE SCALE GENOMIC DNA]</scope>
    <source>
        <strain evidence="4 5">XA3</strain>
    </source>
</reference>
<sequence>MRKKIIKQKFSKEALASLGQGDIPAFIGAVNKAIIHDDPETLAVLGETLYDSGNLEQAADIFRSLIKKDPQNSAAKIMLADIINENGDADGALNLLAEIPEDDEKYLAVLMQKADIYQTIGLEEVSESLIDQALQKSPENRALIFGMAEILYSQSRYLEAKEYYQKLLDMGISSYLNQNIRLREANCLTFTGDFEAAAKIFERFNDVILRDDDLFAKGSVYFELHLPKKAIKPLETLLEKSADYAPAYLVLAKSYEELDEFDKAYEIAQKGWTIDAFDLRIRLEFAKIAIKLGYLDQAINSYQEVLKQDPENILALDELGLIYLKHNENEAVIDLLAGKEGVDPNLAWILGQAYLNKDQLELAKENLISVFNEFQDQADYLLDLINLFRKLRDVKSQLTMMQLYLKIRPTDDTIANEFEALRDEYE</sequence>
<evidence type="ECO:0000313" key="5">
    <source>
        <dbReference type="Proteomes" id="UP001321861"/>
    </source>
</evidence>
<proteinExistence type="predicted"/>
<evidence type="ECO:0000256" key="2">
    <source>
        <dbReference type="ARBA" id="ARBA00022803"/>
    </source>
</evidence>
<dbReference type="SUPFAM" id="SSF48452">
    <property type="entry name" value="TPR-like"/>
    <property type="match status" value="1"/>
</dbReference>
<feature type="repeat" description="TPR" evidence="3">
    <location>
        <begin position="39"/>
        <end position="72"/>
    </location>
</feature>
<dbReference type="PANTHER" id="PTHR45586:SF1">
    <property type="entry name" value="LIPOPOLYSACCHARIDE ASSEMBLY PROTEIN B"/>
    <property type="match status" value="1"/>
</dbReference>
<keyword evidence="5" id="KW-1185">Reference proteome</keyword>
<evidence type="ECO:0008006" key="6">
    <source>
        <dbReference type="Google" id="ProtNLM"/>
    </source>
</evidence>
<dbReference type="EMBL" id="AP026802">
    <property type="protein sequence ID" value="BDR58657.1"/>
    <property type="molecule type" value="Genomic_DNA"/>
</dbReference>
<dbReference type="Gene3D" id="1.25.40.10">
    <property type="entry name" value="Tetratricopeptide repeat domain"/>
    <property type="match status" value="3"/>
</dbReference>
<dbReference type="Pfam" id="PF13432">
    <property type="entry name" value="TPR_16"/>
    <property type="match status" value="1"/>
</dbReference>
<gene>
    <name evidence="4" type="ORF">XA3_10980</name>
</gene>
<organism evidence="4 5">
    <name type="scientific">Xylocopilactobacillus apicola</name>
    <dbReference type="NCBI Taxonomy" id="2932184"/>
    <lineage>
        <taxon>Bacteria</taxon>
        <taxon>Bacillati</taxon>
        <taxon>Bacillota</taxon>
        <taxon>Bacilli</taxon>
        <taxon>Lactobacillales</taxon>
        <taxon>Lactobacillaceae</taxon>
        <taxon>Xylocopilactobacillus</taxon>
    </lineage>
</organism>
<dbReference type="AlphaFoldDB" id="A0AAU9CXC4"/>
<protein>
    <recommendedName>
        <fullName evidence="6">Tetratricopeptide repeat protein</fullName>
    </recommendedName>
</protein>
<evidence type="ECO:0000256" key="3">
    <source>
        <dbReference type="PROSITE-ProRule" id="PRU00339"/>
    </source>
</evidence>
<dbReference type="KEGG" id="xap:XA3_10980"/>
<dbReference type="InterPro" id="IPR051012">
    <property type="entry name" value="CellSynth/LPSAsmb/PSIAsmb"/>
</dbReference>
<dbReference type="InterPro" id="IPR011990">
    <property type="entry name" value="TPR-like_helical_dom_sf"/>
</dbReference>
<dbReference type="PROSITE" id="PS50005">
    <property type="entry name" value="TPR"/>
    <property type="match status" value="2"/>
</dbReference>
<dbReference type="Proteomes" id="UP001321861">
    <property type="component" value="Chromosome"/>
</dbReference>
<keyword evidence="1" id="KW-0677">Repeat</keyword>
<keyword evidence="2 3" id="KW-0802">TPR repeat</keyword>
<dbReference type="InterPro" id="IPR019734">
    <property type="entry name" value="TPR_rpt"/>
</dbReference>
<dbReference type="Pfam" id="PF14559">
    <property type="entry name" value="TPR_19"/>
    <property type="match status" value="1"/>
</dbReference>
<dbReference type="RefSeq" id="WP_317636529.1">
    <property type="nucleotide sequence ID" value="NZ_AP026802.1"/>
</dbReference>
<feature type="repeat" description="TPR" evidence="3">
    <location>
        <begin position="279"/>
        <end position="312"/>
    </location>
</feature>
<dbReference type="PANTHER" id="PTHR45586">
    <property type="entry name" value="TPR REPEAT-CONTAINING PROTEIN PA4667"/>
    <property type="match status" value="1"/>
</dbReference>
<accession>A0AAU9CXC4</accession>
<evidence type="ECO:0000256" key="1">
    <source>
        <dbReference type="ARBA" id="ARBA00022737"/>
    </source>
</evidence>
<dbReference type="Pfam" id="PF13414">
    <property type="entry name" value="TPR_11"/>
    <property type="match status" value="1"/>
</dbReference>